<evidence type="ECO:0000313" key="8">
    <source>
        <dbReference type="Proteomes" id="UP000887013"/>
    </source>
</evidence>
<dbReference type="PANTHER" id="PTHR11960">
    <property type="entry name" value="EUKARYOTIC TRANSLATION INITIATION FACTOR 4E RELATED"/>
    <property type="match status" value="1"/>
</dbReference>
<dbReference type="EMBL" id="BMAW01056197">
    <property type="protein sequence ID" value="GFT04724.1"/>
    <property type="molecule type" value="Genomic_DNA"/>
</dbReference>
<evidence type="ECO:0000256" key="2">
    <source>
        <dbReference type="ARBA" id="ARBA00022540"/>
    </source>
</evidence>
<dbReference type="Pfam" id="PF01652">
    <property type="entry name" value="IF4E"/>
    <property type="match status" value="1"/>
</dbReference>
<sequence>MVDKSSNIIESDLNTCWLEEILLCMIGEAFDDYGENVCGAVVQVRGGKIDRLALWTSDMENKGYHENWRNLERKLHLHPGNGMMAYEPHASKVKSTTVVR</sequence>
<dbReference type="Proteomes" id="UP000887013">
    <property type="component" value="Unassembled WGS sequence"/>
</dbReference>
<evidence type="ECO:0000313" key="7">
    <source>
        <dbReference type="EMBL" id="GFT04724.1"/>
    </source>
</evidence>
<comment type="caution">
    <text evidence="7">The sequence shown here is derived from an EMBL/GenBank/DDBJ whole genome shotgun (WGS) entry which is preliminary data.</text>
</comment>
<dbReference type="PANTHER" id="PTHR11960:SF8">
    <property type="entry name" value="EUKARYOTIC TRANSLATION INITIATION FACTOR 4E1-RELATED"/>
    <property type="match status" value="1"/>
</dbReference>
<dbReference type="InterPro" id="IPR023398">
    <property type="entry name" value="TIF_eIF4e-like"/>
</dbReference>
<keyword evidence="2 6" id="KW-0396">Initiation factor</keyword>
<evidence type="ECO:0000256" key="3">
    <source>
        <dbReference type="ARBA" id="ARBA00022845"/>
    </source>
</evidence>
<evidence type="ECO:0000256" key="1">
    <source>
        <dbReference type="ARBA" id="ARBA00009860"/>
    </source>
</evidence>
<evidence type="ECO:0000256" key="4">
    <source>
        <dbReference type="ARBA" id="ARBA00022884"/>
    </source>
</evidence>
<evidence type="ECO:0000256" key="6">
    <source>
        <dbReference type="RuleBase" id="RU004374"/>
    </source>
</evidence>
<organism evidence="7 8">
    <name type="scientific">Nephila pilipes</name>
    <name type="common">Giant wood spider</name>
    <name type="synonym">Nephila maculata</name>
    <dbReference type="NCBI Taxonomy" id="299642"/>
    <lineage>
        <taxon>Eukaryota</taxon>
        <taxon>Metazoa</taxon>
        <taxon>Ecdysozoa</taxon>
        <taxon>Arthropoda</taxon>
        <taxon>Chelicerata</taxon>
        <taxon>Arachnida</taxon>
        <taxon>Araneae</taxon>
        <taxon>Araneomorphae</taxon>
        <taxon>Entelegynae</taxon>
        <taxon>Araneoidea</taxon>
        <taxon>Nephilidae</taxon>
        <taxon>Nephila</taxon>
    </lineage>
</organism>
<keyword evidence="8" id="KW-1185">Reference proteome</keyword>
<name>A0A8X6NBS9_NEPPI</name>
<keyword evidence="4 6" id="KW-0694">RNA-binding</keyword>
<dbReference type="AlphaFoldDB" id="A0A8X6NBS9"/>
<dbReference type="OrthoDB" id="590761at2759"/>
<keyword evidence="3" id="KW-0810">Translation regulation</keyword>
<dbReference type="SUPFAM" id="SSF55418">
    <property type="entry name" value="eIF4e-like"/>
    <property type="match status" value="1"/>
</dbReference>
<dbReference type="Gene3D" id="3.30.760.10">
    <property type="entry name" value="RNA Cap, Translation Initiation Factor Eif4e"/>
    <property type="match status" value="1"/>
</dbReference>
<keyword evidence="5 6" id="KW-0648">Protein biosynthesis</keyword>
<gene>
    <name evidence="7" type="primary">NCL1_12315</name>
    <name evidence="7" type="ORF">NPIL_208861</name>
</gene>
<proteinExistence type="inferred from homology"/>
<dbReference type="GO" id="GO:0006417">
    <property type="term" value="P:regulation of translation"/>
    <property type="evidence" value="ECO:0007669"/>
    <property type="project" value="UniProtKB-KW"/>
</dbReference>
<dbReference type="GO" id="GO:0000340">
    <property type="term" value="F:RNA 7-methylguanosine cap binding"/>
    <property type="evidence" value="ECO:0007669"/>
    <property type="project" value="TreeGrafter"/>
</dbReference>
<reference evidence="7" key="1">
    <citation type="submission" date="2020-08" db="EMBL/GenBank/DDBJ databases">
        <title>Multicomponent nature underlies the extraordinary mechanical properties of spider dragline silk.</title>
        <authorList>
            <person name="Kono N."/>
            <person name="Nakamura H."/>
            <person name="Mori M."/>
            <person name="Yoshida Y."/>
            <person name="Ohtoshi R."/>
            <person name="Malay A.D."/>
            <person name="Moran D.A.P."/>
            <person name="Tomita M."/>
            <person name="Numata K."/>
            <person name="Arakawa K."/>
        </authorList>
    </citation>
    <scope>NUCLEOTIDE SEQUENCE</scope>
</reference>
<dbReference type="GO" id="GO:0003743">
    <property type="term" value="F:translation initiation factor activity"/>
    <property type="evidence" value="ECO:0007669"/>
    <property type="project" value="UniProtKB-KW"/>
</dbReference>
<protein>
    <submittedName>
        <fullName evidence="7">Eukaryotic translation initiation factor 4E</fullName>
    </submittedName>
</protein>
<dbReference type="InterPro" id="IPR001040">
    <property type="entry name" value="TIF_eIF_4E"/>
</dbReference>
<accession>A0A8X6NBS9</accession>
<comment type="similarity">
    <text evidence="1 6">Belongs to the eukaryotic initiation factor 4E family.</text>
</comment>
<evidence type="ECO:0000256" key="5">
    <source>
        <dbReference type="ARBA" id="ARBA00022917"/>
    </source>
</evidence>
<dbReference type="GO" id="GO:0016281">
    <property type="term" value="C:eukaryotic translation initiation factor 4F complex"/>
    <property type="evidence" value="ECO:0007669"/>
    <property type="project" value="TreeGrafter"/>
</dbReference>